<evidence type="ECO:0000313" key="3">
    <source>
        <dbReference type="EMBL" id="MBY6139205.1"/>
    </source>
</evidence>
<dbReference type="PANTHER" id="PTHR13947:SF37">
    <property type="entry name" value="LD18367P"/>
    <property type="match status" value="1"/>
</dbReference>
<reference evidence="3 4" key="1">
    <citation type="submission" date="2021-06" db="EMBL/GenBank/DDBJ databases">
        <title>50 bacteria genomes isolated from Dapeng, Shenzhen, China.</title>
        <authorList>
            <person name="Zheng W."/>
            <person name="Yu S."/>
            <person name="Huang Y."/>
        </authorList>
    </citation>
    <scope>NUCLEOTIDE SEQUENCE [LARGE SCALE GENOMIC DNA]</scope>
    <source>
        <strain evidence="3 4">DP1N14-2</strain>
    </source>
</reference>
<accession>A0ABS7NDG6</accession>
<keyword evidence="1" id="KW-0808">Transferase</keyword>
<proteinExistence type="predicted"/>
<dbReference type="EMBL" id="JAHVJA010000002">
    <property type="protein sequence ID" value="MBY6139205.1"/>
    <property type="molecule type" value="Genomic_DNA"/>
</dbReference>
<feature type="domain" description="N-acetyltransferase" evidence="2">
    <location>
        <begin position="4"/>
        <end position="157"/>
    </location>
</feature>
<dbReference type="PANTHER" id="PTHR13947">
    <property type="entry name" value="GNAT FAMILY N-ACETYLTRANSFERASE"/>
    <property type="match status" value="1"/>
</dbReference>
<dbReference type="CDD" id="cd04301">
    <property type="entry name" value="NAT_SF"/>
    <property type="match status" value="1"/>
</dbReference>
<gene>
    <name evidence="3" type="ORF">KUV26_07110</name>
</gene>
<dbReference type="SUPFAM" id="SSF55729">
    <property type="entry name" value="Acyl-CoA N-acyltransferases (Nat)"/>
    <property type="match status" value="1"/>
</dbReference>
<dbReference type="PROSITE" id="PS51186">
    <property type="entry name" value="GNAT"/>
    <property type="match status" value="1"/>
</dbReference>
<evidence type="ECO:0000256" key="1">
    <source>
        <dbReference type="ARBA" id="ARBA00022679"/>
    </source>
</evidence>
<dbReference type="InterPro" id="IPR016181">
    <property type="entry name" value="Acyl_CoA_acyltransferase"/>
</dbReference>
<name>A0ABS7NDG6_9RHOB</name>
<evidence type="ECO:0000313" key="4">
    <source>
        <dbReference type="Proteomes" id="UP000766629"/>
    </source>
</evidence>
<comment type="caution">
    <text evidence="3">The sequence shown here is derived from an EMBL/GenBank/DDBJ whole genome shotgun (WGS) entry which is preliminary data.</text>
</comment>
<dbReference type="Pfam" id="PF00583">
    <property type="entry name" value="Acetyltransf_1"/>
    <property type="match status" value="1"/>
</dbReference>
<dbReference type="InterPro" id="IPR050769">
    <property type="entry name" value="NAT_camello-type"/>
</dbReference>
<protein>
    <submittedName>
        <fullName evidence="3">GNAT family N-acetyltransferase</fullName>
    </submittedName>
</protein>
<organism evidence="3 4">
    <name type="scientific">Leisingera daeponensis</name>
    <dbReference type="NCBI Taxonomy" id="405746"/>
    <lineage>
        <taxon>Bacteria</taxon>
        <taxon>Pseudomonadati</taxon>
        <taxon>Pseudomonadota</taxon>
        <taxon>Alphaproteobacteria</taxon>
        <taxon>Rhodobacterales</taxon>
        <taxon>Roseobacteraceae</taxon>
        <taxon>Leisingera</taxon>
    </lineage>
</organism>
<dbReference type="RefSeq" id="WP_222503883.1">
    <property type="nucleotide sequence ID" value="NZ_JAHVJA010000002.1"/>
</dbReference>
<dbReference type="Proteomes" id="UP000766629">
    <property type="component" value="Unassembled WGS sequence"/>
</dbReference>
<sequence length="165" mass="19046">MKDVTLRRFAPSDMQWLVARHQDIYAREAGFDDSFGRLVADILHDFCAAHDPACERGWMAVSGTERLGTVFCMKKDDETAQLRLFLLTPKARGKGLGKRLLRDCMEFARAAGYREMMLKTHESHRTACALYQAFGWRLQDSRPVRNYGQDLVEQTWQLSFHEAEV</sequence>
<keyword evidence="4" id="KW-1185">Reference proteome</keyword>
<dbReference type="Gene3D" id="3.40.630.30">
    <property type="match status" value="1"/>
</dbReference>
<evidence type="ECO:0000259" key="2">
    <source>
        <dbReference type="PROSITE" id="PS51186"/>
    </source>
</evidence>
<dbReference type="InterPro" id="IPR000182">
    <property type="entry name" value="GNAT_dom"/>
</dbReference>